<gene>
    <name evidence="2" type="ORF">B0H41_004992</name>
</gene>
<accession>A0AAX0BA01</accession>
<dbReference type="SUPFAM" id="SSF51569">
    <property type="entry name" value="Aldolase"/>
    <property type="match status" value="2"/>
</dbReference>
<dbReference type="RefSeq" id="WP_173711910.1">
    <property type="nucleotide sequence ID" value="NZ_JABSWW010000001.1"/>
</dbReference>
<proteinExistence type="predicted"/>
<evidence type="ECO:0000256" key="1">
    <source>
        <dbReference type="ARBA" id="ARBA00001947"/>
    </source>
</evidence>
<evidence type="ECO:0000313" key="3">
    <source>
        <dbReference type="Proteomes" id="UP001193748"/>
    </source>
</evidence>
<dbReference type="PANTHER" id="PTHR30304">
    <property type="entry name" value="D-TAGATOSE-1,6-BISPHOSPHATE ALDOLASE"/>
    <property type="match status" value="1"/>
</dbReference>
<organism evidence="2 3">
    <name type="scientific">Clostridium beijerinckii</name>
    <name type="common">Clostridium MP</name>
    <dbReference type="NCBI Taxonomy" id="1520"/>
    <lineage>
        <taxon>Bacteria</taxon>
        <taxon>Bacillati</taxon>
        <taxon>Bacillota</taxon>
        <taxon>Clostridia</taxon>
        <taxon>Eubacteriales</taxon>
        <taxon>Clostridiaceae</taxon>
        <taxon>Clostridium</taxon>
    </lineage>
</organism>
<dbReference type="GO" id="GO:0016832">
    <property type="term" value="F:aldehyde-lyase activity"/>
    <property type="evidence" value="ECO:0007669"/>
    <property type="project" value="InterPro"/>
</dbReference>
<dbReference type="GO" id="GO:0005975">
    <property type="term" value="P:carbohydrate metabolic process"/>
    <property type="evidence" value="ECO:0007669"/>
    <property type="project" value="InterPro"/>
</dbReference>
<dbReference type="InterPro" id="IPR050246">
    <property type="entry name" value="Class_II_FBP_aldolase"/>
</dbReference>
<protein>
    <submittedName>
        <fullName evidence="2">Fructose/tagatose bisphosphate aldolase</fullName>
    </submittedName>
</protein>
<dbReference type="Gene3D" id="3.20.20.70">
    <property type="entry name" value="Aldolase class I"/>
    <property type="match status" value="2"/>
</dbReference>
<dbReference type="InterPro" id="IPR013785">
    <property type="entry name" value="Aldolase_TIM"/>
</dbReference>
<reference evidence="2" key="2">
    <citation type="journal article" date="2022" name="Nat. Biotechnol.">
        <title>Carbon-negative production of acetone and isopropanol by gas fermentation at industrial pilot scale.</title>
        <authorList>
            <person name="Liew F.E."/>
            <person name="Nogle R."/>
            <person name="Abdalla T."/>
            <person name="Rasor B.J."/>
            <person name="Canter C."/>
            <person name="Jensen R.O."/>
            <person name="Wang L."/>
            <person name="Strutz J."/>
            <person name="Chirania P."/>
            <person name="De Tissera S."/>
            <person name="Mueller A.P."/>
            <person name="Ruan Z."/>
            <person name="Gao A."/>
            <person name="Tran L."/>
            <person name="Engle N.L."/>
            <person name="Bromley J.C."/>
            <person name="Daniell J."/>
            <person name="Conrado R."/>
            <person name="Tschaplinski T.J."/>
            <person name="Giannone R.J."/>
            <person name="Hettich R.L."/>
            <person name="Karim A.S."/>
            <person name="Simpson S.D."/>
            <person name="Brown S.D."/>
            <person name="Leang C."/>
            <person name="Jewett M.C."/>
            <person name="Kopke M."/>
        </authorList>
    </citation>
    <scope>NUCLEOTIDE SEQUENCE</scope>
    <source>
        <strain evidence="2">DJ080</strain>
    </source>
</reference>
<sequence>MNNLDIINSIGKKCSSSMAIIYSEDNSPKWLKDIIKSRKMNIVGVNNKSMLDHIMVTFGETNISIVVIDIGPISGEAALKLINEKVKEIRIISSSCGVLIICKNDNQINKNMLPEYTWLITKEMNSDYFSKIIDDILLVKEDKYEGSRKWTISSSMNLKSIRKSKPAFKSTCPNFNIKHPSILVPISIASKELNTPVFFEISPQEALVYYDPSGDNCIERVKKVLKQLREDVDFVKEALGAQIYLHLDHCDDDDLIIYAINIGFDSVMADGSKQNLASNIQFVKNAVNYAKKFNVLVEGEVSAIDTFGRQKYYKTRLEDLKEFSRLTGADYIGVNIGQVHGSDYGFDRSRNSYRKILGIKDNHGSFDVKSLYLACYEIEKEMANSLLEEMPGNIVQFIKRKISSKGNFNSIDDILKDFGEMSLYNEYLLSKVISEFYIKSSMVSNEIIDKYEEVLGISCKAHAKDDSKRLLDIELLSDLNKNVVSKSSKLVLHGGSSICDEDLSIIKDFNIARINFGSEVFNLYLKALLDKSGYIDKETNYSNTLFINNYLYKYASDWRDWVVNPPSFLNAFKDQIINRYFKPLNNENNL</sequence>
<dbReference type="InterPro" id="IPR000771">
    <property type="entry name" value="FBA_II"/>
</dbReference>
<dbReference type="Pfam" id="PF01116">
    <property type="entry name" value="F_bP_aldolase"/>
    <property type="match status" value="2"/>
</dbReference>
<dbReference type="PANTHER" id="PTHR30304:SF0">
    <property type="entry name" value="D-TAGATOSE-1,6-BISPHOSPHATE ALDOLASE SUBUNIT GATY-RELATED"/>
    <property type="match status" value="1"/>
</dbReference>
<dbReference type="GO" id="GO:0008270">
    <property type="term" value="F:zinc ion binding"/>
    <property type="evidence" value="ECO:0007669"/>
    <property type="project" value="InterPro"/>
</dbReference>
<dbReference type="Proteomes" id="UP001193748">
    <property type="component" value="Unassembled WGS sequence"/>
</dbReference>
<comment type="cofactor">
    <cofactor evidence="1">
        <name>Zn(2+)</name>
        <dbReference type="ChEBI" id="CHEBI:29105"/>
    </cofactor>
</comment>
<comment type="caution">
    <text evidence="2">The sequence shown here is derived from an EMBL/GenBank/DDBJ whole genome shotgun (WGS) entry which is preliminary data.</text>
</comment>
<evidence type="ECO:0000313" key="2">
    <source>
        <dbReference type="EMBL" id="NRT91313.1"/>
    </source>
</evidence>
<reference evidence="2" key="1">
    <citation type="submission" date="2020-05" db="EMBL/GenBank/DDBJ databases">
        <authorList>
            <person name="Brown S."/>
            <person name="Huntemann M."/>
            <person name="Clum A."/>
            <person name="Spunde A."/>
            <person name="Palaniappan K."/>
            <person name="Ritter S."/>
            <person name="Mikhailova N."/>
            <person name="Chen I.-M."/>
            <person name="Stamatis D."/>
            <person name="Reddy T."/>
            <person name="O'Malley R."/>
            <person name="Daum C."/>
            <person name="Shapiro N."/>
            <person name="Ivanova N."/>
            <person name="Kyrpides N."/>
            <person name="Woyke T."/>
        </authorList>
    </citation>
    <scope>NUCLEOTIDE SEQUENCE</scope>
    <source>
        <strain evidence="2">DJ080</strain>
    </source>
</reference>
<name>A0AAX0BA01_CLOBE</name>
<dbReference type="EMBL" id="JABSWW010000001">
    <property type="protein sequence ID" value="NRT91313.1"/>
    <property type="molecule type" value="Genomic_DNA"/>
</dbReference>
<dbReference type="AlphaFoldDB" id="A0AAX0BA01"/>